<evidence type="ECO:0000313" key="2">
    <source>
        <dbReference type="Proteomes" id="UP000077266"/>
    </source>
</evidence>
<evidence type="ECO:0000313" key="1">
    <source>
        <dbReference type="EMBL" id="KZV77800.1"/>
    </source>
</evidence>
<gene>
    <name evidence="1" type="ORF">EXIGLDRAFT_694705</name>
</gene>
<reference evidence="1 2" key="1">
    <citation type="journal article" date="2016" name="Mol. Biol. Evol.">
        <title>Comparative Genomics of Early-Diverging Mushroom-Forming Fungi Provides Insights into the Origins of Lignocellulose Decay Capabilities.</title>
        <authorList>
            <person name="Nagy L.G."/>
            <person name="Riley R."/>
            <person name="Tritt A."/>
            <person name="Adam C."/>
            <person name="Daum C."/>
            <person name="Floudas D."/>
            <person name="Sun H."/>
            <person name="Yadav J.S."/>
            <person name="Pangilinan J."/>
            <person name="Larsson K.H."/>
            <person name="Matsuura K."/>
            <person name="Barry K."/>
            <person name="Labutti K."/>
            <person name="Kuo R."/>
            <person name="Ohm R.A."/>
            <person name="Bhattacharya S.S."/>
            <person name="Shirouzu T."/>
            <person name="Yoshinaga Y."/>
            <person name="Martin F.M."/>
            <person name="Grigoriev I.V."/>
            <person name="Hibbett D.S."/>
        </authorList>
    </citation>
    <scope>NUCLEOTIDE SEQUENCE [LARGE SCALE GENOMIC DNA]</scope>
    <source>
        <strain evidence="1 2">HHB12029</strain>
    </source>
</reference>
<protein>
    <submittedName>
        <fullName evidence="1">Uncharacterized protein</fullName>
    </submittedName>
</protein>
<proteinExistence type="predicted"/>
<dbReference type="AlphaFoldDB" id="A0A166M9Z1"/>
<feature type="non-terminal residue" evidence="1">
    <location>
        <position position="1"/>
    </location>
</feature>
<dbReference type="EMBL" id="KV427564">
    <property type="protein sequence ID" value="KZV77800.1"/>
    <property type="molecule type" value="Genomic_DNA"/>
</dbReference>
<dbReference type="InParanoid" id="A0A166M9Z1"/>
<name>A0A166M9Z1_EXIGL</name>
<dbReference type="Proteomes" id="UP000077266">
    <property type="component" value="Unassembled WGS sequence"/>
</dbReference>
<sequence length="250" mass="27564">FPQLRKLVFRGRTSRTSVPAASSFQAPPTLERLEFFDGVDTKFLDSVVHAAVPWVEVHFFKGSHRERMTRHTVQALSAQPAIRVHVHFEPNRRASLKLVDSGGRTRIYSVMFARECLQLPLFSQVTSMAITGLDNVLPGNEPGNFSEMPELEEISIVVQELAALGVGVPCPRLAVFELVISPEPNSILANVSSDDIQRFYDDTVVADPSAVLVRLPGLDLPPDVMADLVLYFADYDIGSSVVPSILPHCI</sequence>
<organism evidence="1 2">
    <name type="scientific">Exidia glandulosa HHB12029</name>
    <dbReference type="NCBI Taxonomy" id="1314781"/>
    <lineage>
        <taxon>Eukaryota</taxon>
        <taxon>Fungi</taxon>
        <taxon>Dikarya</taxon>
        <taxon>Basidiomycota</taxon>
        <taxon>Agaricomycotina</taxon>
        <taxon>Agaricomycetes</taxon>
        <taxon>Auriculariales</taxon>
        <taxon>Exidiaceae</taxon>
        <taxon>Exidia</taxon>
    </lineage>
</organism>
<keyword evidence="2" id="KW-1185">Reference proteome</keyword>
<accession>A0A166M9Z1</accession>